<proteinExistence type="predicted"/>
<dbReference type="EMBL" id="CAJVCH010134082">
    <property type="protein sequence ID" value="CAG7726327.1"/>
    <property type="molecule type" value="Genomic_DNA"/>
</dbReference>
<reference evidence="1" key="1">
    <citation type="submission" date="2021-06" db="EMBL/GenBank/DDBJ databases">
        <authorList>
            <person name="Hodson N. C."/>
            <person name="Mongue J. A."/>
            <person name="Jaron S. K."/>
        </authorList>
    </citation>
    <scope>NUCLEOTIDE SEQUENCE</scope>
</reference>
<dbReference type="Proteomes" id="UP000708208">
    <property type="component" value="Unassembled WGS sequence"/>
</dbReference>
<evidence type="ECO:0000313" key="1">
    <source>
        <dbReference type="EMBL" id="CAG7726327.1"/>
    </source>
</evidence>
<keyword evidence="2" id="KW-1185">Reference proteome</keyword>
<sequence>MRDILMRQASW</sequence>
<evidence type="ECO:0000313" key="2">
    <source>
        <dbReference type="Proteomes" id="UP000708208"/>
    </source>
</evidence>
<organism evidence="1 2">
    <name type="scientific">Allacma fusca</name>
    <dbReference type="NCBI Taxonomy" id="39272"/>
    <lineage>
        <taxon>Eukaryota</taxon>
        <taxon>Metazoa</taxon>
        <taxon>Ecdysozoa</taxon>
        <taxon>Arthropoda</taxon>
        <taxon>Hexapoda</taxon>
        <taxon>Collembola</taxon>
        <taxon>Symphypleona</taxon>
        <taxon>Sminthuridae</taxon>
        <taxon>Allacma</taxon>
    </lineage>
</organism>
<accession>A0A8J2JU09</accession>
<protein>
    <submittedName>
        <fullName evidence="1">Uncharacterized protein</fullName>
    </submittedName>
</protein>
<name>A0A8J2JU09_9HEXA</name>
<gene>
    <name evidence="1" type="ORF">AFUS01_LOCUS15244</name>
</gene>
<comment type="caution">
    <text evidence="1">The sequence shown here is derived from an EMBL/GenBank/DDBJ whole genome shotgun (WGS) entry which is preliminary data.</text>
</comment>